<keyword evidence="3" id="KW-0732">Signal</keyword>
<feature type="domain" description="Bacterial Ig-like" evidence="4">
    <location>
        <begin position="466"/>
        <end position="551"/>
    </location>
</feature>
<dbReference type="InterPro" id="IPR017868">
    <property type="entry name" value="Filamin/ABP280_repeat-like"/>
</dbReference>
<name>A0A7M1STY5_9MICO</name>
<feature type="chain" id="PRO_5032669280" evidence="3">
    <location>
        <begin position="34"/>
        <end position="847"/>
    </location>
</feature>
<keyword evidence="6" id="KW-1185">Reference proteome</keyword>
<reference evidence="5 6" key="1">
    <citation type="submission" date="2020-10" db="EMBL/GenBank/DDBJ databases">
        <title>Haloactinobacterium sp. RN3S43, a bacterium isolated from saline soil.</title>
        <authorList>
            <person name="Sun J.-Q."/>
        </authorList>
    </citation>
    <scope>NUCLEOTIDE SEQUENCE [LARGE SCALE GENOMIC DNA]</scope>
    <source>
        <strain evidence="5 6">RN3S43</strain>
    </source>
</reference>
<dbReference type="PROSITE" id="PS50194">
    <property type="entry name" value="FILAMIN_REPEAT"/>
    <property type="match status" value="1"/>
</dbReference>
<dbReference type="InterPro" id="IPR032109">
    <property type="entry name" value="Big_3_5"/>
</dbReference>
<dbReference type="EMBL" id="CP063169">
    <property type="protein sequence ID" value="QOR70985.1"/>
    <property type="molecule type" value="Genomic_DNA"/>
</dbReference>
<organism evidence="5 6">
    <name type="scientific">Ruania alkalisoli</name>
    <dbReference type="NCBI Taxonomy" id="2779775"/>
    <lineage>
        <taxon>Bacteria</taxon>
        <taxon>Bacillati</taxon>
        <taxon>Actinomycetota</taxon>
        <taxon>Actinomycetes</taxon>
        <taxon>Micrococcales</taxon>
        <taxon>Ruaniaceae</taxon>
        <taxon>Ruania</taxon>
    </lineage>
</organism>
<feature type="signal peptide" evidence="3">
    <location>
        <begin position="1"/>
        <end position="33"/>
    </location>
</feature>
<feature type="region of interest" description="Disordered" evidence="1">
    <location>
        <begin position="770"/>
        <end position="814"/>
    </location>
</feature>
<dbReference type="GO" id="GO:0005975">
    <property type="term" value="P:carbohydrate metabolic process"/>
    <property type="evidence" value="ECO:0007669"/>
    <property type="project" value="UniProtKB-ARBA"/>
</dbReference>
<dbReference type="Pfam" id="PF16640">
    <property type="entry name" value="Big_3_5"/>
    <property type="match status" value="2"/>
</dbReference>
<keyword evidence="2" id="KW-0812">Transmembrane</keyword>
<dbReference type="Gene3D" id="2.60.40.10">
    <property type="entry name" value="Immunoglobulins"/>
    <property type="match status" value="2"/>
</dbReference>
<evidence type="ECO:0000256" key="3">
    <source>
        <dbReference type="SAM" id="SignalP"/>
    </source>
</evidence>
<protein>
    <submittedName>
        <fullName evidence="5">Ig-like domain repeat protein</fullName>
    </submittedName>
</protein>
<feature type="transmembrane region" description="Helical" evidence="2">
    <location>
        <begin position="819"/>
        <end position="839"/>
    </location>
</feature>
<evidence type="ECO:0000256" key="2">
    <source>
        <dbReference type="SAM" id="Phobius"/>
    </source>
</evidence>
<proteinExistence type="predicted"/>
<dbReference type="InterPro" id="IPR013783">
    <property type="entry name" value="Ig-like_fold"/>
</dbReference>
<dbReference type="KEGG" id="halt:IM660_01310"/>
<sequence>MRIAARRMTRTLAVIAATAAVITGAIAPQAAGADTQDPPSSPDDTAVAPLAADVRVFDTWEEAHELLGPDCIDGSIVVPGDGGEYDNSIANARVQCDLTLDLRGFGWLPSLRMIVEPGNHFTITNTVGPGCDLDVMADPEAYPEDECSWLEAFEGIAVPLGAKLTVTGDIGVYARGLGRDAAIGGSTNHANTHAGEIEISGNATVRARAGDGAAIGGGFHRDIGDVQVSGNGGTVTITDQAYVLATSSTMVESAAVGGSNGGIGGSLTLGPDATLIAAGGATAIGGTWGSGDGIAVINGTLYTRTPIFDGDLIWDDGEFTVGPTGQILGSVEDPIGAGRIAGTGTIVNNGVIALTNVDPPSIITNHNYDVQFVRHPGTTDAEADEELTTRVYAPDFGSGYREIPVPEPGVLWMTEPDGGGAVLNESTQLTNYANDDGVVRIYEHVVGTTTSLAASSPIRDSGPVDGEPVRLLAVTTRDEQLGIVPLSGTVTFTAVDEAGVSRELGTTPVDIAGVATLDTSLPAGDYTLTATFESDEARYATSTSDELHRTVQKAPVRVLPLAEPPDGGWVYPGPVEISARFFAEIDPAACDSDPGSALCPAIETGTATRDGEAVEINDGVAHFEVSGLDAGEHTDTIEFTGDDHHLDASGTVTYEMSRASTVIDVDASAEAVAGDALPVAVSVSAEFDSSALTTLTTLTTSSASPSGTVELREGDPSGELIASATLDSEGAAQLAPVFDTPGTYHLVAVYTGTDNFSPVTSQPFVAHVTRTDSEEPDPGTEEPGVPDPDPQETDDSGDSGTAGSANDAPSELGRTGSDVLAWSIAALVMIGGGIAVVVAQRTRRQRR</sequence>
<dbReference type="Proteomes" id="UP000593758">
    <property type="component" value="Chromosome"/>
</dbReference>
<dbReference type="RefSeq" id="WP_193497654.1">
    <property type="nucleotide sequence ID" value="NZ_CP063169.1"/>
</dbReference>
<evidence type="ECO:0000256" key="1">
    <source>
        <dbReference type="SAM" id="MobiDB-lite"/>
    </source>
</evidence>
<feature type="domain" description="Bacterial Ig-like" evidence="4">
    <location>
        <begin position="691"/>
        <end position="769"/>
    </location>
</feature>
<accession>A0A7M1STY5</accession>
<keyword evidence="2" id="KW-0472">Membrane</keyword>
<evidence type="ECO:0000313" key="5">
    <source>
        <dbReference type="EMBL" id="QOR70985.1"/>
    </source>
</evidence>
<keyword evidence="2" id="KW-1133">Transmembrane helix</keyword>
<gene>
    <name evidence="5" type="ORF">IM660_01310</name>
</gene>
<evidence type="ECO:0000313" key="6">
    <source>
        <dbReference type="Proteomes" id="UP000593758"/>
    </source>
</evidence>
<evidence type="ECO:0000259" key="4">
    <source>
        <dbReference type="Pfam" id="PF16640"/>
    </source>
</evidence>
<dbReference type="AlphaFoldDB" id="A0A7M1STY5"/>